<feature type="compositionally biased region" description="Acidic residues" evidence="1">
    <location>
        <begin position="739"/>
        <end position="750"/>
    </location>
</feature>
<feature type="region of interest" description="Disordered" evidence="1">
    <location>
        <begin position="695"/>
        <end position="799"/>
    </location>
</feature>
<keyword evidence="4" id="KW-1185">Reference proteome</keyword>
<proteinExistence type="predicted"/>
<feature type="region of interest" description="Disordered" evidence="1">
    <location>
        <begin position="515"/>
        <end position="568"/>
    </location>
</feature>
<dbReference type="AlphaFoldDB" id="A0A9N8DX26"/>
<dbReference type="EMBL" id="CAICTM010000440">
    <property type="protein sequence ID" value="CAB9510543.1"/>
    <property type="molecule type" value="Genomic_DNA"/>
</dbReference>
<name>A0A9N8DX26_9STRA</name>
<protein>
    <submittedName>
        <fullName evidence="3">Uncharacterized protein</fullName>
    </submittedName>
</protein>
<gene>
    <name evidence="3" type="ORF">SEMRO_441_G143630.1</name>
</gene>
<evidence type="ECO:0000313" key="3">
    <source>
        <dbReference type="EMBL" id="CAB9510543.1"/>
    </source>
</evidence>
<evidence type="ECO:0000256" key="2">
    <source>
        <dbReference type="SAM" id="SignalP"/>
    </source>
</evidence>
<feature type="compositionally biased region" description="Low complexity" evidence="1">
    <location>
        <begin position="518"/>
        <end position="531"/>
    </location>
</feature>
<dbReference type="Proteomes" id="UP001153069">
    <property type="component" value="Unassembled WGS sequence"/>
</dbReference>
<evidence type="ECO:0000256" key="1">
    <source>
        <dbReference type="SAM" id="MobiDB-lite"/>
    </source>
</evidence>
<feature type="compositionally biased region" description="Acidic residues" evidence="1">
    <location>
        <begin position="782"/>
        <end position="796"/>
    </location>
</feature>
<reference evidence="3" key="1">
    <citation type="submission" date="2020-06" db="EMBL/GenBank/DDBJ databases">
        <authorList>
            <consortium name="Plant Systems Biology data submission"/>
        </authorList>
    </citation>
    <scope>NUCLEOTIDE SEQUENCE</scope>
    <source>
        <strain evidence="3">D6</strain>
    </source>
</reference>
<feature type="chain" id="PRO_5040275794" evidence="2">
    <location>
        <begin position="22"/>
        <end position="838"/>
    </location>
</feature>
<feature type="compositionally biased region" description="Polar residues" evidence="1">
    <location>
        <begin position="536"/>
        <end position="567"/>
    </location>
</feature>
<dbReference type="PROSITE" id="PS51257">
    <property type="entry name" value="PROKAR_LIPOPROTEIN"/>
    <property type="match status" value="1"/>
</dbReference>
<comment type="caution">
    <text evidence="3">The sequence shown here is derived from an EMBL/GenBank/DDBJ whole genome shotgun (WGS) entry which is preliminary data.</text>
</comment>
<feature type="signal peptide" evidence="2">
    <location>
        <begin position="1"/>
        <end position="21"/>
    </location>
</feature>
<sequence length="838" mass="88431">MRLSNALHAVLAAACMGPTAGIHAFEPKLGEEARKLQQQEDILDYSPLTQVTDQAALDLDLLTMENLLNLQTPESMAQAQAVYEEGAFTQNYAVLTLTSPVGDGVDLPKGMSVSGPAFVNPAVQARGFLMEDLQAGATEVLVAYATSASQRSYVGCQVGASPDPTLDECFGGQGIMSIGGPDDPVIYNLDYTYNALSDNKNGRSLQSISTNARDTMYNCDNCPYGTYEKFFNYYSSFDYGNEMIMAAFTGGSTNFANGNLNFGNFESTTSDGVVEFVHKGSVFLNVFMQVIKSMEDACYDCDAGCPVTGCGDDNTNPWDKAVAYFVGSMAKVTDGDEGDFLYNIANKRCRSFGTCEGGSSKASDDIMAEFLTGQRQLLVGNCAAARTSKDRISNLMAVPLIQGTLRFAYLKDVQDVTDERANALGAVYASGVLPLVHACSPVDAQVIYSNMMLGALLSPRFEEVKSAFERNYRCLGLTCADIGGLVLASSGDSTSSIRNFVSGGEPCVDSEILANEGTTTQPAIETETTQPAVESETMQPAAESNTTQPAAESNATQPVVTSETTQPAIVETAAPTTLVVNLTTSETQVTVTTTQTNVTVTTTQTDVTISSGEPESTVDSVTVCPPCSAAFGGDSSISATKTVEECPGLVKDQIQNIPPSCDCACFVNSNFAFCATPDIIYSGSGSLVGPCEVGSVGGAMEEEESEKPEETAQTGTGVFTGPATEEYPEEEEKPKPDREDDEEETEEEDTAGIARPSSGGGSDGGPSEEEEALRATNATSVNEEEDELNQDGEIEVNEDRPTFVFANSATSGASSTSTTLLSGFAAACLFLYATVSAV</sequence>
<dbReference type="OrthoDB" id="41870at2759"/>
<evidence type="ECO:0000313" key="4">
    <source>
        <dbReference type="Proteomes" id="UP001153069"/>
    </source>
</evidence>
<accession>A0A9N8DX26</accession>
<keyword evidence="2" id="KW-0732">Signal</keyword>
<organism evidence="3 4">
    <name type="scientific">Seminavis robusta</name>
    <dbReference type="NCBI Taxonomy" id="568900"/>
    <lineage>
        <taxon>Eukaryota</taxon>
        <taxon>Sar</taxon>
        <taxon>Stramenopiles</taxon>
        <taxon>Ochrophyta</taxon>
        <taxon>Bacillariophyta</taxon>
        <taxon>Bacillariophyceae</taxon>
        <taxon>Bacillariophycidae</taxon>
        <taxon>Naviculales</taxon>
        <taxon>Naviculaceae</taxon>
        <taxon>Seminavis</taxon>
    </lineage>
</organism>